<evidence type="ECO:0000313" key="2">
    <source>
        <dbReference type="Proteomes" id="UP001172386"/>
    </source>
</evidence>
<organism evidence="1 2">
    <name type="scientific">Neophaeococcomyces mojaviensis</name>
    <dbReference type="NCBI Taxonomy" id="3383035"/>
    <lineage>
        <taxon>Eukaryota</taxon>
        <taxon>Fungi</taxon>
        <taxon>Dikarya</taxon>
        <taxon>Ascomycota</taxon>
        <taxon>Pezizomycotina</taxon>
        <taxon>Eurotiomycetes</taxon>
        <taxon>Chaetothyriomycetidae</taxon>
        <taxon>Chaetothyriales</taxon>
        <taxon>Chaetothyriales incertae sedis</taxon>
        <taxon>Neophaeococcomyces</taxon>
    </lineage>
</organism>
<reference evidence="1" key="1">
    <citation type="submission" date="2022-10" db="EMBL/GenBank/DDBJ databases">
        <title>Culturing micro-colonial fungi from biological soil crusts in the Mojave desert and describing Neophaeococcomyces mojavensis, and introducing the new genera and species Taxawa tesnikishii.</title>
        <authorList>
            <person name="Kurbessoian T."/>
            <person name="Stajich J.E."/>
        </authorList>
    </citation>
    <scope>NUCLEOTIDE SEQUENCE</scope>
    <source>
        <strain evidence="1">JES_112</strain>
    </source>
</reference>
<dbReference type="Proteomes" id="UP001172386">
    <property type="component" value="Unassembled WGS sequence"/>
</dbReference>
<proteinExistence type="predicted"/>
<sequence>MASSSATHKVKSWIYTTAGYPTTLELKDTTVPAIPASNHVLVKIHASSINPVDIQLMNVPLFSLPGLWHDKHISRDFAGTILAIGPDVKNFQKGDEVCGFINDFSGKSGGLTEVAHLDMVTTCMVKKPKGLSWTQAASLPLVYLTARTSIAKVERSMQVNPASANKLVVLGGSSSTGIYTVKLAKQRGWTVLSSCSHRNVDFVKDLGADEIVDYTTGPHAVVDAVKLFEPSAIVDNVGGTETIGLAGYYVTIVGDKTSRTSMGGSALYLTHPRMVLRYYLGAWGLGPKYECIVLDAKKEYLEEIDNLKPEEVIVDSVFSFNQVKEAFEKLNTGRCRGKVVIEIEK</sequence>
<dbReference type="EMBL" id="JAPDRQ010000103">
    <property type="protein sequence ID" value="KAJ9655167.1"/>
    <property type="molecule type" value="Genomic_DNA"/>
</dbReference>
<comment type="caution">
    <text evidence="1">The sequence shown here is derived from an EMBL/GenBank/DDBJ whole genome shotgun (WGS) entry which is preliminary data.</text>
</comment>
<accession>A0ACC3A4C6</accession>
<name>A0ACC3A4C6_9EURO</name>
<keyword evidence="2" id="KW-1185">Reference proteome</keyword>
<evidence type="ECO:0000313" key="1">
    <source>
        <dbReference type="EMBL" id="KAJ9655167.1"/>
    </source>
</evidence>
<gene>
    <name evidence="1" type="ORF">H2198_005942</name>
</gene>
<protein>
    <submittedName>
        <fullName evidence="1">Uncharacterized protein</fullName>
    </submittedName>
</protein>